<keyword evidence="2" id="KW-1185">Reference proteome</keyword>
<reference evidence="1" key="1">
    <citation type="submission" date="2023-03" db="EMBL/GenBank/DDBJ databases">
        <title>Massive genome expansion in bonnet fungi (Mycena s.s.) driven by repeated elements and novel gene families across ecological guilds.</title>
        <authorList>
            <consortium name="Lawrence Berkeley National Laboratory"/>
            <person name="Harder C.B."/>
            <person name="Miyauchi S."/>
            <person name="Viragh M."/>
            <person name="Kuo A."/>
            <person name="Thoen E."/>
            <person name="Andreopoulos B."/>
            <person name="Lu D."/>
            <person name="Skrede I."/>
            <person name="Drula E."/>
            <person name="Henrissat B."/>
            <person name="Morin E."/>
            <person name="Kohler A."/>
            <person name="Barry K."/>
            <person name="LaButti K."/>
            <person name="Morin E."/>
            <person name="Salamov A."/>
            <person name="Lipzen A."/>
            <person name="Mereny Z."/>
            <person name="Hegedus B."/>
            <person name="Baldrian P."/>
            <person name="Stursova M."/>
            <person name="Weitz H."/>
            <person name="Taylor A."/>
            <person name="Grigoriev I.V."/>
            <person name="Nagy L.G."/>
            <person name="Martin F."/>
            <person name="Kauserud H."/>
        </authorList>
    </citation>
    <scope>NUCLEOTIDE SEQUENCE</scope>
    <source>
        <strain evidence="1">CBHHK200</strain>
    </source>
</reference>
<evidence type="ECO:0000313" key="2">
    <source>
        <dbReference type="Proteomes" id="UP001218188"/>
    </source>
</evidence>
<gene>
    <name evidence="1" type="ORF">C8F04DRAFT_1174621</name>
</gene>
<name>A0AAD6TII9_9AGAR</name>
<evidence type="ECO:0000313" key="1">
    <source>
        <dbReference type="EMBL" id="KAJ7044868.1"/>
    </source>
</evidence>
<comment type="caution">
    <text evidence="1">The sequence shown here is derived from an EMBL/GenBank/DDBJ whole genome shotgun (WGS) entry which is preliminary data.</text>
</comment>
<protein>
    <submittedName>
        <fullName evidence="1">Uncharacterized protein</fullName>
    </submittedName>
</protein>
<sequence length="105" mass="11439">MAGASGFLNVPRILIKVTKIRELTRSNEVTKVRTPLSPRSPEGNSVIDGLMLVAMWSWSSLKVASKYLELPLKVPSLGAYTAPDVDISFTVDEDDCQSSFSHASL</sequence>
<accession>A0AAD6TII9</accession>
<proteinExistence type="predicted"/>
<dbReference type="Proteomes" id="UP001218188">
    <property type="component" value="Unassembled WGS sequence"/>
</dbReference>
<dbReference type="AlphaFoldDB" id="A0AAD6TII9"/>
<organism evidence="1 2">
    <name type="scientific">Mycena alexandri</name>
    <dbReference type="NCBI Taxonomy" id="1745969"/>
    <lineage>
        <taxon>Eukaryota</taxon>
        <taxon>Fungi</taxon>
        <taxon>Dikarya</taxon>
        <taxon>Basidiomycota</taxon>
        <taxon>Agaricomycotina</taxon>
        <taxon>Agaricomycetes</taxon>
        <taxon>Agaricomycetidae</taxon>
        <taxon>Agaricales</taxon>
        <taxon>Marasmiineae</taxon>
        <taxon>Mycenaceae</taxon>
        <taxon>Mycena</taxon>
    </lineage>
</organism>
<dbReference type="EMBL" id="JARJCM010000006">
    <property type="protein sequence ID" value="KAJ7044868.1"/>
    <property type="molecule type" value="Genomic_DNA"/>
</dbReference>